<dbReference type="OrthoDB" id="3405932at2"/>
<reference evidence="4" key="1">
    <citation type="submission" date="2016-06" db="EMBL/GenBank/DDBJ databases">
        <authorList>
            <person name="Varghese N."/>
            <person name="Submissions Spin"/>
        </authorList>
    </citation>
    <scope>NUCLEOTIDE SEQUENCE [LARGE SCALE GENOMIC DNA]</scope>
    <source>
        <strain evidence="4">DSM 44815</strain>
    </source>
</reference>
<feature type="transmembrane region" description="Helical" evidence="2">
    <location>
        <begin position="128"/>
        <end position="150"/>
    </location>
</feature>
<evidence type="ECO:0000313" key="3">
    <source>
        <dbReference type="EMBL" id="SBT48936.1"/>
    </source>
</evidence>
<feature type="compositionally biased region" description="Basic and acidic residues" evidence="1">
    <location>
        <begin position="397"/>
        <end position="407"/>
    </location>
</feature>
<feature type="transmembrane region" description="Helical" evidence="2">
    <location>
        <begin position="227"/>
        <end position="254"/>
    </location>
</feature>
<evidence type="ECO:0000256" key="1">
    <source>
        <dbReference type="SAM" id="MobiDB-lite"/>
    </source>
</evidence>
<protein>
    <submittedName>
        <fullName evidence="3">Monosaccharide ABC transporter membrane protein, CUT2 family (TC 3.A.1.2.-)</fullName>
    </submittedName>
</protein>
<accession>A0A1A8ZYH5</accession>
<gene>
    <name evidence="3" type="ORF">GA0070611_4237</name>
</gene>
<feature type="transmembrane region" description="Helical" evidence="2">
    <location>
        <begin position="99"/>
        <end position="116"/>
    </location>
</feature>
<organism evidence="3 4">
    <name type="scientific">Micromonospora auratinigra</name>
    <dbReference type="NCBI Taxonomy" id="261654"/>
    <lineage>
        <taxon>Bacteria</taxon>
        <taxon>Bacillati</taxon>
        <taxon>Actinomycetota</taxon>
        <taxon>Actinomycetes</taxon>
        <taxon>Micromonosporales</taxon>
        <taxon>Micromonosporaceae</taxon>
        <taxon>Micromonospora</taxon>
    </lineage>
</organism>
<proteinExistence type="predicted"/>
<feature type="transmembrane region" description="Helical" evidence="2">
    <location>
        <begin position="260"/>
        <end position="278"/>
    </location>
</feature>
<name>A0A1A8ZYH5_9ACTN</name>
<keyword evidence="2" id="KW-0812">Transmembrane</keyword>
<dbReference type="Proteomes" id="UP000199385">
    <property type="component" value="Chromosome I"/>
</dbReference>
<evidence type="ECO:0000256" key="2">
    <source>
        <dbReference type="SAM" id="Phobius"/>
    </source>
</evidence>
<dbReference type="AlphaFoldDB" id="A0A1A8ZYH5"/>
<dbReference type="RefSeq" id="WP_091666962.1">
    <property type="nucleotide sequence ID" value="NZ_LT594323.1"/>
</dbReference>
<feature type="transmembrane region" description="Helical" evidence="2">
    <location>
        <begin position="314"/>
        <end position="334"/>
    </location>
</feature>
<feature type="transmembrane region" description="Helical" evidence="2">
    <location>
        <begin position="290"/>
        <end position="308"/>
    </location>
</feature>
<feature type="region of interest" description="Disordered" evidence="1">
    <location>
        <begin position="384"/>
        <end position="407"/>
    </location>
</feature>
<keyword evidence="2" id="KW-1133">Transmembrane helix</keyword>
<dbReference type="PATRIC" id="fig|261654.4.peg.4305"/>
<dbReference type="EMBL" id="LT594323">
    <property type="protein sequence ID" value="SBT48936.1"/>
    <property type="molecule type" value="Genomic_DNA"/>
</dbReference>
<evidence type="ECO:0000313" key="4">
    <source>
        <dbReference type="Proteomes" id="UP000199385"/>
    </source>
</evidence>
<keyword evidence="4" id="KW-1185">Reference proteome</keyword>
<feature type="transmembrane region" description="Helical" evidence="2">
    <location>
        <begin position="74"/>
        <end position="93"/>
    </location>
</feature>
<dbReference type="STRING" id="261654.GA0070611_4237"/>
<keyword evidence="2" id="KW-0472">Membrane</keyword>
<feature type="transmembrane region" description="Helical" evidence="2">
    <location>
        <begin position="40"/>
        <end position="62"/>
    </location>
</feature>
<feature type="transmembrane region" description="Helical" evidence="2">
    <location>
        <begin position="186"/>
        <end position="206"/>
    </location>
</feature>
<sequence>MGYDETGRTGAAESSSGVPAGVLENVFDDPSHGEPGRDRIAVHVVWETLLLAGLAAVTWLLWRQDADALHGAALKSLLVDVAALGMLVLAAGLALRAAAVNLAVGPVAVAAALHFAEQGDRGIRESLLPALAVAAIGGLVLGLVVVVLHVPAWAASLAGAAGVIVYIERRTAPVVVQGGYDPRPTALYLFIGFAAVAVLGGLLGAVKPVRRLVGRFRPVVDPARRRGAVAATVTAAALVASTVLAMLGGVLIAANGSGPVVPGTGLDWTVLAVGTVMLGGTSAYGRRGGIFGTLLAVCLVQVFLAWAAARDWTIDPWAVGGVTLGVGLVVTRLVEAYGRPRPVDFPPEPVGPVGDGAISSGWALTPSAEPVDTWPSVLPVRDAETDVDSWEAPRWQAEPRRWDADGR</sequence>